<gene>
    <name evidence="10" type="primary">guaD</name>
    <name evidence="10" type="ORF">CLBCK_30840</name>
</gene>
<dbReference type="PANTHER" id="PTHR11271:SF6">
    <property type="entry name" value="GUANINE DEAMINASE"/>
    <property type="match status" value="1"/>
</dbReference>
<evidence type="ECO:0000313" key="10">
    <source>
        <dbReference type="EMBL" id="OOM60064.1"/>
    </source>
</evidence>
<accession>A0A1S8S3Q6</accession>
<evidence type="ECO:0000256" key="1">
    <source>
        <dbReference type="ARBA" id="ARBA00004984"/>
    </source>
</evidence>
<dbReference type="InterPro" id="IPR011059">
    <property type="entry name" value="Metal-dep_hydrolase_composite"/>
</dbReference>
<dbReference type="InterPro" id="IPR006680">
    <property type="entry name" value="Amidohydro-rel"/>
</dbReference>
<name>A0A1S8S3Q6_CLOBE</name>
<organism evidence="10 11">
    <name type="scientific">Clostridium beijerinckii</name>
    <name type="common">Clostridium MP</name>
    <dbReference type="NCBI Taxonomy" id="1520"/>
    <lineage>
        <taxon>Bacteria</taxon>
        <taxon>Bacillati</taxon>
        <taxon>Bacillota</taxon>
        <taxon>Clostridia</taxon>
        <taxon>Eubacteriales</taxon>
        <taxon>Clostridiaceae</taxon>
        <taxon>Clostridium</taxon>
    </lineage>
</organism>
<evidence type="ECO:0000256" key="5">
    <source>
        <dbReference type="ARBA" id="ARBA00022801"/>
    </source>
</evidence>
<dbReference type="PANTHER" id="PTHR11271">
    <property type="entry name" value="GUANINE DEAMINASE"/>
    <property type="match status" value="1"/>
</dbReference>
<dbReference type="SUPFAM" id="SSF51338">
    <property type="entry name" value="Composite domain of metallo-dependent hydrolases"/>
    <property type="match status" value="2"/>
</dbReference>
<dbReference type="Proteomes" id="UP000190973">
    <property type="component" value="Unassembled WGS sequence"/>
</dbReference>
<dbReference type="GO" id="GO:0008270">
    <property type="term" value="F:zinc ion binding"/>
    <property type="evidence" value="ECO:0007669"/>
    <property type="project" value="UniProtKB-UniRule"/>
</dbReference>
<comment type="function">
    <text evidence="8">Catalyzes the hydrolytic deamination of guanine, producing xanthine and ammonia.</text>
</comment>
<evidence type="ECO:0000259" key="9">
    <source>
        <dbReference type="Pfam" id="PF01979"/>
    </source>
</evidence>
<evidence type="ECO:0000256" key="3">
    <source>
        <dbReference type="ARBA" id="ARBA00012781"/>
    </source>
</evidence>
<dbReference type="UniPathway" id="UPA00603">
    <property type="reaction ID" value="UER00660"/>
</dbReference>
<dbReference type="EC" id="3.5.4.3" evidence="3 7"/>
<evidence type="ECO:0000256" key="7">
    <source>
        <dbReference type="NCBIfam" id="TIGR02967"/>
    </source>
</evidence>
<comment type="cofactor">
    <cofactor evidence="8">
        <name>Zn(2+)</name>
        <dbReference type="ChEBI" id="CHEBI:29105"/>
    </cofactor>
    <text evidence="8">Binds 1 zinc ion per subunit.</text>
</comment>
<comment type="catalytic activity">
    <reaction evidence="8">
        <text>guanine + H2O + H(+) = xanthine + NH4(+)</text>
        <dbReference type="Rhea" id="RHEA:14665"/>
        <dbReference type="ChEBI" id="CHEBI:15377"/>
        <dbReference type="ChEBI" id="CHEBI:15378"/>
        <dbReference type="ChEBI" id="CHEBI:16235"/>
        <dbReference type="ChEBI" id="CHEBI:17712"/>
        <dbReference type="ChEBI" id="CHEBI:28938"/>
        <dbReference type="EC" id="3.5.4.3"/>
    </reaction>
</comment>
<proteinExistence type="inferred from homology"/>
<keyword evidence="6 8" id="KW-0862">Zinc</keyword>
<dbReference type="GO" id="GO:0005829">
    <property type="term" value="C:cytosol"/>
    <property type="evidence" value="ECO:0007669"/>
    <property type="project" value="TreeGrafter"/>
</dbReference>
<comment type="caution">
    <text evidence="10">The sequence shown here is derived from an EMBL/GenBank/DDBJ whole genome shotgun (WGS) entry which is preliminary data.</text>
</comment>
<sequence length="478" mass="54239">MTSLSNQQYSKRFLENLYLIYKSDPLIISNVYLGYMKENYIFECALLGGLVMQDEYIVKGNIIFTKELGKYEIFESGYIIIDGKFVKGVYKELPEKFSKLKILDYGQALIIPGFIDIHSHAPQFPNLGLGLDKELMPWLDSYTFPEEKKYSDIDYAKKVYSAFVKSLWKYGTTRSCVFATIHKNSTKLLMDLFAEAGLGAYVGKVNMNRNAPEYLLESTEESIHNTKELLDEYGQKYELVKPIITPRFVPTCSFELLKSLGELSKKYKVPVQSHLSENLSEISFVKKLHPKLKNYASVYNEAGLLGDFPTIMAHCIWLEDDEIELMVKKEAFIAHCPNSNNNLSSGIAPIRKLMKKELNIGLGTDISGGHSVSMTNVIASCAQVSKLKWLESNKADKPLTTAELLYLATKGGGKFFGKVGSFEEGYEFDALIIDDSSLSIFKPLSIEERLEKFIYTGDDRNIKERYVAGKKIEEPKQY</sequence>
<dbReference type="AlphaFoldDB" id="A0A1S8S3Q6"/>
<comment type="similarity">
    <text evidence="2 8">Belongs to the metallo-dependent hydrolases superfamily. ATZ/TRZ family.</text>
</comment>
<feature type="domain" description="Amidohydrolase-related" evidence="9">
    <location>
        <begin position="110"/>
        <end position="470"/>
    </location>
</feature>
<comment type="pathway">
    <text evidence="1 8">Purine metabolism; guanine degradation; xanthine from guanine: step 1/1.</text>
</comment>
<dbReference type="InterPro" id="IPR014311">
    <property type="entry name" value="Guanine_deaminase"/>
</dbReference>
<dbReference type="InterPro" id="IPR051607">
    <property type="entry name" value="Metallo-dep_hydrolases"/>
</dbReference>
<dbReference type="FunFam" id="3.20.20.140:FF:000022">
    <property type="entry name" value="Guanine deaminase"/>
    <property type="match status" value="1"/>
</dbReference>
<dbReference type="InterPro" id="IPR032466">
    <property type="entry name" value="Metal_Hydrolase"/>
</dbReference>
<dbReference type="GO" id="GO:0008892">
    <property type="term" value="F:guanine deaminase activity"/>
    <property type="evidence" value="ECO:0007669"/>
    <property type="project" value="UniProtKB-UniRule"/>
</dbReference>
<keyword evidence="4 8" id="KW-0479">Metal-binding</keyword>
<dbReference type="Pfam" id="PF01979">
    <property type="entry name" value="Amidohydro_1"/>
    <property type="match status" value="1"/>
</dbReference>
<dbReference type="NCBIfam" id="TIGR02967">
    <property type="entry name" value="guan_deamin"/>
    <property type="match status" value="1"/>
</dbReference>
<evidence type="ECO:0000256" key="2">
    <source>
        <dbReference type="ARBA" id="ARBA00006745"/>
    </source>
</evidence>
<dbReference type="Gene3D" id="2.30.40.10">
    <property type="entry name" value="Urease, subunit C, domain 1"/>
    <property type="match status" value="1"/>
</dbReference>
<evidence type="ECO:0000256" key="4">
    <source>
        <dbReference type="ARBA" id="ARBA00022723"/>
    </source>
</evidence>
<dbReference type="Gene3D" id="3.20.20.140">
    <property type="entry name" value="Metal-dependent hydrolases"/>
    <property type="match status" value="1"/>
</dbReference>
<protein>
    <recommendedName>
        <fullName evidence="3 7">Guanine deaminase</fullName>
        <shortName evidence="8">Guanase</shortName>
        <ecNumber evidence="3 7">3.5.4.3</ecNumber>
    </recommendedName>
    <alternativeName>
        <fullName evidence="8">Guanine aminohydrolase</fullName>
    </alternativeName>
</protein>
<dbReference type="EMBL" id="LZZI01000058">
    <property type="protein sequence ID" value="OOM60064.1"/>
    <property type="molecule type" value="Genomic_DNA"/>
</dbReference>
<keyword evidence="5 8" id="KW-0378">Hydrolase</keyword>
<dbReference type="SUPFAM" id="SSF51556">
    <property type="entry name" value="Metallo-dependent hydrolases"/>
    <property type="match status" value="1"/>
</dbReference>
<reference evidence="10 11" key="1">
    <citation type="submission" date="2016-05" db="EMBL/GenBank/DDBJ databases">
        <title>Microbial solvent formation.</title>
        <authorList>
            <person name="Poehlein A."/>
            <person name="Montoya Solano J.D."/>
            <person name="Flitsch S."/>
            <person name="Krabben P."/>
            <person name="Duerre P."/>
            <person name="Daniel R."/>
        </authorList>
    </citation>
    <scope>NUCLEOTIDE SEQUENCE [LARGE SCALE GENOMIC DNA]</scope>
    <source>
        <strain evidence="10 11">DSM 53</strain>
    </source>
</reference>
<evidence type="ECO:0000313" key="11">
    <source>
        <dbReference type="Proteomes" id="UP000190973"/>
    </source>
</evidence>
<dbReference type="GO" id="GO:0006147">
    <property type="term" value="P:guanine catabolic process"/>
    <property type="evidence" value="ECO:0007669"/>
    <property type="project" value="UniProtKB-UniRule"/>
</dbReference>
<evidence type="ECO:0000256" key="6">
    <source>
        <dbReference type="ARBA" id="ARBA00022833"/>
    </source>
</evidence>
<evidence type="ECO:0000256" key="8">
    <source>
        <dbReference type="RuleBase" id="RU366009"/>
    </source>
</evidence>